<keyword evidence="1" id="KW-0732">Signal</keyword>
<name>A0A250KK84_9BACT</name>
<gene>
    <name evidence="2" type="ORF">PMEL_200636</name>
</gene>
<proteinExistence type="predicted"/>
<feature type="chain" id="PRO_5012196975" description="GLPGLI family protein" evidence="1">
    <location>
        <begin position="22"/>
        <end position="253"/>
    </location>
</feature>
<evidence type="ECO:0000313" key="2">
    <source>
        <dbReference type="EMBL" id="BBA30108.1"/>
    </source>
</evidence>
<protein>
    <recommendedName>
        <fullName evidence="4">GLPGLI family protein</fullName>
    </recommendedName>
</protein>
<accession>A0A250KK84</accession>
<organism evidence="2 3">
    <name type="scientific">Prevotella melaninogenica</name>
    <dbReference type="NCBI Taxonomy" id="28132"/>
    <lineage>
        <taxon>Bacteria</taxon>
        <taxon>Pseudomonadati</taxon>
        <taxon>Bacteroidota</taxon>
        <taxon>Bacteroidia</taxon>
        <taxon>Bacteroidales</taxon>
        <taxon>Prevotellaceae</taxon>
        <taxon>Prevotella</taxon>
    </lineage>
</organism>
<dbReference type="NCBIfam" id="TIGR01200">
    <property type="entry name" value="GLPGLI"/>
    <property type="match status" value="1"/>
</dbReference>
<dbReference type="Pfam" id="PF22252">
    <property type="entry name" value="PNGase_F-II_N"/>
    <property type="match status" value="1"/>
</dbReference>
<sequence>MIMKLYSFCITFMLSLLSCFGQETHIIEPSILEISYHTKYLNSYDDYALRIGKNVSEYFSYHTLRFDSLGSNPETALAIINEMIKAARNNNKTTHKVESPNSRDYLYRNLEDGKMTTYTQVWDSHYKITEDIPTPEWVIHEDSTRSVIGFNCTMATTHFRGRDWKVWFSEEIPLPLGPWKLGGLPGLILAAHCDGYLDIIASNIKREQLPPVKFYNFWEKKYKDIDRLSYLKKASNHTLYPKNTIFIPEMELE</sequence>
<evidence type="ECO:0008006" key="4">
    <source>
        <dbReference type="Google" id="ProtNLM"/>
    </source>
</evidence>
<dbReference type="EMBL" id="AP018050">
    <property type="protein sequence ID" value="BBA30108.1"/>
    <property type="molecule type" value="Genomic_DNA"/>
</dbReference>
<dbReference type="AlphaFoldDB" id="A0A250KK84"/>
<dbReference type="PROSITE" id="PS51257">
    <property type="entry name" value="PROKAR_LIPOPROTEIN"/>
    <property type="match status" value="1"/>
</dbReference>
<feature type="signal peptide" evidence="1">
    <location>
        <begin position="1"/>
        <end position="21"/>
    </location>
</feature>
<dbReference type="RefSeq" id="WP_231999423.1">
    <property type="nucleotide sequence ID" value="NZ_AP018050.1"/>
</dbReference>
<evidence type="ECO:0000256" key="1">
    <source>
        <dbReference type="SAM" id="SignalP"/>
    </source>
</evidence>
<dbReference type="InterPro" id="IPR005901">
    <property type="entry name" value="GLPGLI"/>
</dbReference>
<evidence type="ECO:0000313" key="3">
    <source>
        <dbReference type="Proteomes" id="UP000267517"/>
    </source>
</evidence>
<dbReference type="Proteomes" id="UP000267517">
    <property type="component" value="Chromosome II"/>
</dbReference>
<reference evidence="2 3" key="1">
    <citation type="submission" date="2017-05" db="EMBL/GenBank/DDBJ databases">
        <title>whole genome sequence of Prevotella melaninogenica GAI 07411.</title>
        <authorList>
            <person name="Kondo Y."/>
            <person name="Hoshino T."/>
        </authorList>
    </citation>
    <scope>NUCLEOTIDE SEQUENCE [LARGE SCALE GENOMIC DNA]</scope>
    <source>
        <strain evidence="2 3">GAI 07411</strain>
    </source>
</reference>